<dbReference type="PANTHER" id="PTHR37320">
    <property type="entry name" value="AG-1 BLOOD STAGE MEMBRANE PROTEIN HOMOLOGUE"/>
    <property type="match status" value="1"/>
</dbReference>
<name>A0A1A7VFZ9_PLAKH</name>
<evidence type="ECO:0000313" key="3">
    <source>
        <dbReference type="EMBL" id="SBO21308.1"/>
    </source>
</evidence>
<proteinExistence type="predicted"/>
<dbReference type="InterPro" id="IPR011990">
    <property type="entry name" value="TPR-like_helical_dom_sf"/>
</dbReference>
<accession>A0A1A7VFZ9</accession>
<reference evidence="2" key="1">
    <citation type="submission" date="2016-05" db="EMBL/GenBank/DDBJ databases">
        <authorList>
            <person name="Lavstsen T."/>
            <person name="Jespersen J.S."/>
        </authorList>
    </citation>
    <scope>NUCLEOTIDE SEQUENCE [LARGE SCALE GENOMIC DNA]</scope>
</reference>
<organism evidence="2 4">
    <name type="scientific">Plasmodium knowlesi (strain H)</name>
    <dbReference type="NCBI Taxonomy" id="5851"/>
    <lineage>
        <taxon>Eukaryota</taxon>
        <taxon>Sar</taxon>
        <taxon>Alveolata</taxon>
        <taxon>Apicomplexa</taxon>
        <taxon>Aconoidasida</taxon>
        <taxon>Haemosporida</taxon>
        <taxon>Plasmodiidae</taxon>
        <taxon>Plasmodium</taxon>
        <taxon>Plasmodium (Plasmodium)</taxon>
    </lineage>
</organism>
<sequence length="1077" mass="127468">MNREKKTEANTSLNKKNSEVQFFTPKSNLANECVSRNVAFHNLHKYVNRNVIEDQLKKRKGTSKSSAPAVKRKNIPSKGKHRECSILNYITGFKNTNNIFLKNANTDGEKRKGSIPPEDGTLKKIKEKISDVKKNKSSKKRIFSESSTNILRYFKNVNVNNKEITKLTTQCDTDKNAQNSLGDKTVTDAKSKFYAQGNSEKHADVHKNIYYGENNVHSEEWENRKRVRSVNYENKISDEGKMQYEYVKNNANVECNYEEDLQIAYLYCRKYFLYRKMEFLSKHLFYRKKSIKNFVFLIEALFLRKKYIDLLDMLKRYRRLWIFSYKGVKTKGTAEKKKNARNKIQMKDISTKGNNCKCGKKYTKLICHKYRKSTISKVSVRKVPTPPTGEISNVEHSNLCNIEHSQVHKFKRKKKAHTNKMYTMEMLCKHKNNYEVNNTTGNIRNGGKEYKRKNCNKIYCICYVAFVKIMSLIKMQNQNCLNKCVNFIKKISKKCLLNKNGHYLTHGVIHVYELAGLYNYSLKYSILLFLKFPVYPQIILKLFSFSILSLKDGIYLILLAKYCKCISWMKYFLLFILYSVNYQFRNKKTVSNFLFLLGRVTKGKKKIARRWKANNVAIKSVHNEMGEKIKNKKCMPSRKNSMEGIGQLTYDSERNDRDKCTEWIEYGESEKRKYVNISQYLEKHSIKKNMHKHNRNNNAHICTKITLYNSLYSKVTLYDTYVYIAKNKFSDYFPKFFLYSKLHIIINIKRSFHEQNFPMCYSLCKILLMDHMYDPSVVAFFVNSAYLLKKVSAIKRLAQELKTRNRRIYFLFCNAALLLHFKQIERAIQIYKYIVDSYQNIFSDLYFYSLFNLIYALQLTQKAHQIVIFCKNLNKLFFNNIHSYILLSYYYLVNDIPTKCYASLRKAHHIYRYHPDTFYLLSMLALQAKRYEEYCAFSELALFFSLRNRNLRNYVFSNIYEKQHEHVPSYLLSYHLEIIDSSKSTTLRIINLISLLNYVYFEGLMKSYIILHFCSAKRSDVNYLMLSKNLGIMAAQFFPNNLSLLYILKYIGDARRSEKKKEKKKKSPNFTLMTLSR</sequence>
<evidence type="ECO:0000313" key="4">
    <source>
        <dbReference type="Proteomes" id="UP000182128"/>
    </source>
</evidence>
<dbReference type="OrthoDB" id="377672at2759"/>
<dbReference type="SUPFAM" id="SSF48452">
    <property type="entry name" value="TPR-like"/>
    <property type="match status" value="1"/>
</dbReference>
<evidence type="ECO:0000313" key="2">
    <source>
        <dbReference type="EMBL" id="SBO20870.1"/>
    </source>
</evidence>
<dbReference type="Proteomes" id="UP000182142">
    <property type="component" value="Unassembled WGS sequence"/>
</dbReference>
<dbReference type="AlphaFoldDB" id="A0A1A7VFZ9"/>
<feature type="compositionally biased region" description="Polar residues" evidence="1">
    <location>
        <begin position="1068"/>
        <end position="1077"/>
    </location>
</feature>
<evidence type="ECO:0008006" key="6">
    <source>
        <dbReference type="Google" id="ProtNLM"/>
    </source>
</evidence>
<dbReference type="VEuPathDB" id="PlasmoDB:PKNH_1430900"/>
<dbReference type="PANTHER" id="PTHR37320:SF1">
    <property type="entry name" value="RHOPTRY SURFACE PROTEIN CERLI2"/>
    <property type="match status" value="1"/>
</dbReference>
<feature type="region of interest" description="Disordered" evidence="1">
    <location>
        <begin position="54"/>
        <end position="78"/>
    </location>
</feature>
<feature type="region of interest" description="Disordered" evidence="1">
    <location>
        <begin position="1058"/>
        <end position="1077"/>
    </location>
</feature>
<reference evidence="4 5" key="2">
    <citation type="submission" date="2016-05" db="EMBL/GenBank/DDBJ databases">
        <authorList>
            <person name="Sharaf H."/>
        </authorList>
    </citation>
    <scope>NUCLEOTIDE SEQUENCE [LARGE SCALE GENOMIC DNA]</scope>
    <source>
        <strain evidence="4 5">H</strain>
    </source>
</reference>
<dbReference type="Gene3D" id="1.25.40.10">
    <property type="entry name" value="Tetratricopeptide repeat domain"/>
    <property type="match status" value="1"/>
</dbReference>
<evidence type="ECO:0000313" key="5">
    <source>
        <dbReference type="Proteomes" id="UP000182142"/>
    </source>
</evidence>
<evidence type="ECO:0000256" key="1">
    <source>
        <dbReference type="SAM" id="MobiDB-lite"/>
    </source>
</evidence>
<protein>
    <recommendedName>
        <fullName evidence="6">Tetratricopeptide repeat protein</fullName>
    </recommendedName>
</protein>
<dbReference type="EMBL" id="CWHR02000002">
    <property type="protein sequence ID" value="SBO21308.1"/>
    <property type="molecule type" value="Genomic_DNA"/>
</dbReference>
<dbReference type="InterPro" id="IPR053336">
    <property type="entry name" value="Rhoptry_Surface_Assoc"/>
</dbReference>
<dbReference type="Proteomes" id="UP000182128">
    <property type="component" value="Unassembled WGS sequence"/>
</dbReference>
<dbReference type="EMBL" id="CWHQ02000003">
    <property type="protein sequence ID" value="SBO20870.1"/>
    <property type="molecule type" value="Genomic_DNA"/>
</dbReference>
<gene>
    <name evidence="2" type="ORF">PKNA1_C2_1430900</name>
    <name evidence="3" type="ORF">PKNA1_H1_1430900</name>
</gene>